<feature type="transmembrane region" description="Helical" evidence="2">
    <location>
        <begin position="16"/>
        <end position="34"/>
    </location>
</feature>
<comment type="similarity">
    <text evidence="1">Belongs to the intimin/invasin family.</text>
</comment>
<feature type="domain" description="Big-1" evidence="3">
    <location>
        <begin position="59"/>
        <end position="125"/>
    </location>
</feature>
<dbReference type="InterPro" id="IPR003344">
    <property type="entry name" value="Big_1_dom"/>
</dbReference>
<name>A0A8T3VQT1_9EURY</name>
<organism evidence="4 5">
    <name type="scientific">Methanobrevibacter millerae</name>
    <dbReference type="NCBI Taxonomy" id="230361"/>
    <lineage>
        <taxon>Archaea</taxon>
        <taxon>Methanobacteriati</taxon>
        <taxon>Methanobacteriota</taxon>
        <taxon>Methanomada group</taxon>
        <taxon>Methanobacteria</taxon>
        <taxon>Methanobacteriales</taxon>
        <taxon>Methanobacteriaceae</taxon>
        <taxon>Methanobrevibacter</taxon>
    </lineage>
</organism>
<dbReference type="AlphaFoldDB" id="A0A8T3VQT1"/>
<dbReference type="Proteomes" id="UP000713479">
    <property type="component" value="Unassembled WGS sequence"/>
</dbReference>
<evidence type="ECO:0000259" key="3">
    <source>
        <dbReference type="Pfam" id="PF02369"/>
    </source>
</evidence>
<accession>A0A8T3VQT1</accession>
<dbReference type="Gene3D" id="2.60.40.10">
    <property type="entry name" value="Immunoglobulins"/>
    <property type="match status" value="1"/>
</dbReference>
<dbReference type="SUPFAM" id="SSF49373">
    <property type="entry name" value="Invasin/intimin cell-adhesion fragments"/>
    <property type="match status" value="1"/>
</dbReference>
<evidence type="ECO:0000313" key="5">
    <source>
        <dbReference type="Proteomes" id="UP000713479"/>
    </source>
</evidence>
<evidence type="ECO:0000256" key="1">
    <source>
        <dbReference type="ARBA" id="ARBA00010116"/>
    </source>
</evidence>
<dbReference type="InterPro" id="IPR008964">
    <property type="entry name" value="Invasin/intimin_cell_adhesion"/>
</dbReference>
<protein>
    <recommendedName>
        <fullName evidence="3">Big-1 domain-containing protein</fullName>
    </recommendedName>
</protein>
<evidence type="ECO:0000313" key="4">
    <source>
        <dbReference type="EMBL" id="MBE6509939.1"/>
    </source>
</evidence>
<reference evidence="4" key="1">
    <citation type="submission" date="2019-04" db="EMBL/GenBank/DDBJ databases">
        <title>Evolution of Biomass-Degrading Anaerobic Consortia Revealed by Metagenomics.</title>
        <authorList>
            <person name="Peng X."/>
        </authorList>
    </citation>
    <scope>NUCLEOTIDE SEQUENCE</scope>
    <source>
        <strain evidence="4">SIG13</strain>
    </source>
</reference>
<dbReference type="Pfam" id="PF02369">
    <property type="entry name" value="Big_1"/>
    <property type="match status" value="1"/>
</dbReference>
<proteinExistence type="inferred from homology"/>
<sequence>MDNKNYGVVFLNYNRIIVLLIIIILVAGLAVLAFSGHSVSKEDSVVKILSNSTLNANDSIKIKLTDLSNNPIAGENVAISVFDSNGTLIANQSVKTGNDGEASLNLTNVSGGRYSVNITYEGNSQYNGCKLLRSFTVADSPVEEVASEEQVTSNTQSSGDSGAYYSEQSQSVVYTGEVELGPDGNYWRHTGNNEWEQVG</sequence>
<keyword evidence="2" id="KW-0812">Transmembrane</keyword>
<evidence type="ECO:0000256" key="2">
    <source>
        <dbReference type="SAM" id="Phobius"/>
    </source>
</evidence>
<gene>
    <name evidence="4" type="ORF">E7Z74_01530</name>
</gene>
<dbReference type="EMBL" id="SUTF01000002">
    <property type="protein sequence ID" value="MBE6509939.1"/>
    <property type="molecule type" value="Genomic_DNA"/>
</dbReference>
<dbReference type="InterPro" id="IPR013783">
    <property type="entry name" value="Ig-like_fold"/>
</dbReference>
<keyword evidence="2" id="KW-1133">Transmembrane helix</keyword>
<comment type="caution">
    <text evidence="4">The sequence shown here is derived from an EMBL/GenBank/DDBJ whole genome shotgun (WGS) entry which is preliminary data.</text>
</comment>
<keyword evidence="2" id="KW-0472">Membrane</keyword>